<proteinExistence type="predicted"/>
<name>A0A9W6BT91_9CHLO</name>
<evidence type="ECO:0000313" key="2">
    <source>
        <dbReference type="Proteomes" id="UP001165080"/>
    </source>
</evidence>
<accession>A0A9W6BT91</accession>
<dbReference type="Proteomes" id="UP001165080">
    <property type="component" value="Unassembled WGS sequence"/>
</dbReference>
<comment type="caution">
    <text evidence="1">The sequence shown here is derived from an EMBL/GenBank/DDBJ whole genome shotgun (WGS) entry which is preliminary data.</text>
</comment>
<gene>
    <name evidence="1" type="primary">PLESTMB000143</name>
    <name evidence="1" type="ORF">PLESTB_001239300</name>
</gene>
<sequence length="158" mass="16343">MQLRGGAREELAAWSGNDMDGQTPGTARAAASLALRGGRCGSAGASGRSSSGVHESGSVRWFCDAEGPAASLCDMQQQQQLRPGRERCWSWEASAYSRRRRWGVSGSAPRAARRARGGSGGGLQGCSAAVRAMRRARVWPCRAILRGAGAGGAAPPSG</sequence>
<dbReference type="EMBL" id="BRXU01000019">
    <property type="protein sequence ID" value="GLC57550.1"/>
    <property type="molecule type" value="Genomic_DNA"/>
</dbReference>
<organism evidence="1 2">
    <name type="scientific">Pleodorina starrii</name>
    <dbReference type="NCBI Taxonomy" id="330485"/>
    <lineage>
        <taxon>Eukaryota</taxon>
        <taxon>Viridiplantae</taxon>
        <taxon>Chlorophyta</taxon>
        <taxon>core chlorophytes</taxon>
        <taxon>Chlorophyceae</taxon>
        <taxon>CS clade</taxon>
        <taxon>Chlamydomonadales</taxon>
        <taxon>Volvocaceae</taxon>
        <taxon>Pleodorina</taxon>
    </lineage>
</organism>
<dbReference type="AlphaFoldDB" id="A0A9W6BT91"/>
<evidence type="ECO:0000313" key="1">
    <source>
        <dbReference type="EMBL" id="GLC57550.1"/>
    </source>
</evidence>
<protein>
    <submittedName>
        <fullName evidence="1">Uncharacterized protein</fullName>
    </submittedName>
</protein>
<reference evidence="1 2" key="1">
    <citation type="journal article" date="2023" name="Commun. Biol.">
        <title>Reorganization of the ancestral sex-determining regions during the evolution of trioecy in Pleodorina starrii.</title>
        <authorList>
            <person name="Takahashi K."/>
            <person name="Suzuki S."/>
            <person name="Kawai-Toyooka H."/>
            <person name="Yamamoto K."/>
            <person name="Hamaji T."/>
            <person name="Ootsuki R."/>
            <person name="Yamaguchi H."/>
            <person name="Kawachi M."/>
            <person name="Higashiyama T."/>
            <person name="Nozaki H."/>
        </authorList>
    </citation>
    <scope>NUCLEOTIDE SEQUENCE [LARGE SCALE GENOMIC DNA]</scope>
    <source>
        <strain evidence="1 2">NIES-4479</strain>
    </source>
</reference>
<keyword evidence="2" id="KW-1185">Reference proteome</keyword>